<organism evidence="1 2">
    <name type="scientific">Lynx pardinus</name>
    <name type="common">Iberian lynx</name>
    <name type="synonym">Felis pardina</name>
    <dbReference type="NCBI Taxonomy" id="191816"/>
    <lineage>
        <taxon>Eukaryota</taxon>
        <taxon>Metazoa</taxon>
        <taxon>Chordata</taxon>
        <taxon>Craniata</taxon>
        <taxon>Vertebrata</taxon>
        <taxon>Euteleostomi</taxon>
        <taxon>Mammalia</taxon>
        <taxon>Eutheria</taxon>
        <taxon>Laurasiatheria</taxon>
        <taxon>Carnivora</taxon>
        <taxon>Feliformia</taxon>
        <taxon>Felidae</taxon>
        <taxon>Felinae</taxon>
        <taxon>Lynx</taxon>
    </lineage>
</organism>
<name>A0A485PBH9_LYNPA</name>
<dbReference type="InterPro" id="IPR043502">
    <property type="entry name" value="DNA/RNA_pol_sf"/>
</dbReference>
<dbReference type="InterPro" id="IPR043128">
    <property type="entry name" value="Rev_trsase/Diguanyl_cyclase"/>
</dbReference>
<gene>
    <name evidence="1" type="ORF">LYPA_23C002547</name>
</gene>
<dbReference type="PANTHER" id="PTHR33064:SF29">
    <property type="entry name" value="PEPTIDASE A2 DOMAIN-CONTAINING PROTEIN-RELATED"/>
    <property type="match status" value="1"/>
</dbReference>
<dbReference type="AlphaFoldDB" id="A0A485PBH9"/>
<protein>
    <submittedName>
        <fullName evidence="1">Pol protein</fullName>
    </submittedName>
</protein>
<feature type="non-terminal residue" evidence="1">
    <location>
        <position position="69"/>
    </location>
</feature>
<dbReference type="Gene3D" id="3.30.70.270">
    <property type="match status" value="1"/>
</dbReference>
<evidence type="ECO:0000313" key="2">
    <source>
        <dbReference type="Proteomes" id="UP000386466"/>
    </source>
</evidence>
<proteinExistence type="predicted"/>
<feature type="non-terminal residue" evidence="1">
    <location>
        <position position="1"/>
    </location>
</feature>
<keyword evidence="2" id="KW-1185">Reference proteome</keyword>
<dbReference type="PANTHER" id="PTHR33064">
    <property type="entry name" value="POL PROTEIN"/>
    <property type="match status" value="1"/>
</dbReference>
<dbReference type="SUPFAM" id="SSF56672">
    <property type="entry name" value="DNA/RNA polymerases"/>
    <property type="match status" value="1"/>
</dbReference>
<dbReference type="Proteomes" id="UP000386466">
    <property type="component" value="Unassembled WGS sequence"/>
</dbReference>
<sequence>AGTVQDLRSVNQATVTIHPVVPNPYTLLGFIPAKTAFFTCLDLKDAFFCIHLAPQSQSIFAFQWKNPEN</sequence>
<reference evidence="1 2" key="1">
    <citation type="submission" date="2019-01" db="EMBL/GenBank/DDBJ databases">
        <authorList>
            <person name="Alioto T."/>
            <person name="Alioto T."/>
        </authorList>
    </citation>
    <scope>NUCLEOTIDE SEQUENCE [LARGE SCALE GENOMIC DNA]</scope>
</reference>
<dbReference type="InterPro" id="IPR051320">
    <property type="entry name" value="Viral_Replic_Matur_Polypro"/>
</dbReference>
<dbReference type="Gene3D" id="3.10.10.10">
    <property type="entry name" value="HIV Type 1 Reverse Transcriptase, subunit A, domain 1"/>
    <property type="match status" value="1"/>
</dbReference>
<dbReference type="EMBL" id="CAAGRJ010031402">
    <property type="protein sequence ID" value="VFV42097.1"/>
    <property type="molecule type" value="Genomic_DNA"/>
</dbReference>
<evidence type="ECO:0000313" key="1">
    <source>
        <dbReference type="EMBL" id="VFV42097.1"/>
    </source>
</evidence>
<accession>A0A485PBH9</accession>